<feature type="non-terminal residue" evidence="2">
    <location>
        <position position="1"/>
    </location>
</feature>
<gene>
    <name evidence="2" type="ORF">LITE_LOCUS1324</name>
</gene>
<reference evidence="2" key="1">
    <citation type="submission" date="2022-08" db="EMBL/GenBank/DDBJ databases">
        <authorList>
            <person name="Gutierrez-Valencia J."/>
        </authorList>
    </citation>
    <scope>NUCLEOTIDE SEQUENCE</scope>
</reference>
<organism evidence="2 3">
    <name type="scientific">Linum tenue</name>
    <dbReference type="NCBI Taxonomy" id="586396"/>
    <lineage>
        <taxon>Eukaryota</taxon>
        <taxon>Viridiplantae</taxon>
        <taxon>Streptophyta</taxon>
        <taxon>Embryophyta</taxon>
        <taxon>Tracheophyta</taxon>
        <taxon>Spermatophyta</taxon>
        <taxon>Magnoliopsida</taxon>
        <taxon>eudicotyledons</taxon>
        <taxon>Gunneridae</taxon>
        <taxon>Pentapetalae</taxon>
        <taxon>rosids</taxon>
        <taxon>fabids</taxon>
        <taxon>Malpighiales</taxon>
        <taxon>Linaceae</taxon>
        <taxon>Linum</taxon>
    </lineage>
</organism>
<evidence type="ECO:0000256" key="1">
    <source>
        <dbReference type="SAM" id="MobiDB-lite"/>
    </source>
</evidence>
<sequence>QTPKPKKRKRGKNEKQRNHETGEAQAGKFTRNTNAKRGNLYIFNKPMRDTTTETATKAPETGREKPAPVTSDGEGAGAISWAETRAAIDATSRTMERAAAFEKLTWAIVASLEKRNEERKFESFWAGGDSERREVMVEL</sequence>
<feature type="non-terminal residue" evidence="2">
    <location>
        <position position="139"/>
    </location>
</feature>
<proteinExistence type="predicted"/>
<comment type="caution">
    <text evidence="2">The sequence shown here is derived from an EMBL/GenBank/DDBJ whole genome shotgun (WGS) entry which is preliminary data.</text>
</comment>
<feature type="region of interest" description="Disordered" evidence="1">
    <location>
        <begin position="1"/>
        <end position="78"/>
    </location>
</feature>
<protein>
    <submittedName>
        <fullName evidence="2">Uncharacterized protein</fullName>
    </submittedName>
</protein>
<feature type="compositionally biased region" description="Basic residues" evidence="1">
    <location>
        <begin position="1"/>
        <end position="12"/>
    </location>
</feature>
<name>A0AAV0GVL6_9ROSI</name>
<dbReference type="Proteomes" id="UP001154282">
    <property type="component" value="Unassembled WGS sequence"/>
</dbReference>
<keyword evidence="3" id="KW-1185">Reference proteome</keyword>
<evidence type="ECO:0000313" key="2">
    <source>
        <dbReference type="EMBL" id="CAI0377091.1"/>
    </source>
</evidence>
<dbReference type="AlphaFoldDB" id="A0AAV0GVL6"/>
<evidence type="ECO:0000313" key="3">
    <source>
        <dbReference type="Proteomes" id="UP001154282"/>
    </source>
</evidence>
<feature type="compositionally biased region" description="Basic and acidic residues" evidence="1">
    <location>
        <begin position="13"/>
        <end position="22"/>
    </location>
</feature>
<dbReference type="EMBL" id="CAMGYJ010000002">
    <property type="protein sequence ID" value="CAI0377091.1"/>
    <property type="molecule type" value="Genomic_DNA"/>
</dbReference>
<accession>A0AAV0GVL6</accession>